<dbReference type="Gramene" id="KVH87980">
    <property type="protein sequence ID" value="KVH87980"/>
    <property type="gene ID" value="Ccrd_024638"/>
</dbReference>
<dbReference type="AlphaFoldDB" id="A0A103XC33"/>
<feature type="region of interest" description="Disordered" evidence="1">
    <location>
        <begin position="46"/>
        <end position="71"/>
    </location>
</feature>
<reference evidence="2 3" key="1">
    <citation type="journal article" date="2016" name="Sci. Rep.">
        <title>The genome sequence of the outbreeding globe artichoke constructed de novo incorporating a phase-aware low-pass sequencing strategy of F1 progeny.</title>
        <authorList>
            <person name="Scaglione D."/>
            <person name="Reyes-Chin-Wo S."/>
            <person name="Acquadro A."/>
            <person name="Froenicke L."/>
            <person name="Portis E."/>
            <person name="Beitel C."/>
            <person name="Tirone M."/>
            <person name="Mauro R."/>
            <person name="Lo Monaco A."/>
            <person name="Mauromicale G."/>
            <person name="Faccioli P."/>
            <person name="Cattivelli L."/>
            <person name="Rieseberg L."/>
            <person name="Michelmore R."/>
            <person name="Lanteri S."/>
        </authorList>
    </citation>
    <scope>NUCLEOTIDE SEQUENCE [LARGE SCALE GENOMIC DNA]</scope>
    <source>
        <strain evidence="2">2C</strain>
    </source>
</reference>
<gene>
    <name evidence="2" type="ORF">Ccrd_024638</name>
</gene>
<comment type="caution">
    <text evidence="2">The sequence shown here is derived from an EMBL/GenBank/DDBJ whole genome shotgun (WGS) entry which is preliminary data.</text>
</comment>
<protein>
    <submittedName>
        <fullName evidence="2">Uncharacterized protein</fullName>
    </submittedName>
</protein>
<sequence>MSGESVNQQIHGGAGDSCGGGQEENKKRIGCCRKAKMVVLSKIKKAKKRLHRNKTKGKGDSVSCKIEIERR</sequence>
<keyword evidence="3" id="KW-1185">Reference proteome</keyword>
<feature type="compositionally biased region" description="Basic residues" evidence="1">
    <location>
        <begin position="46"/>
        <end position="56"/>
    </location>
</feature>
<evidence type="ECO:0000256" key="1">
    <source>
        <dbReference type="SAM" id="MobiDB-lite"/>
    </source>
</evidence>
<feature type="compositionally biased region" description="Polar residues" evidence="1">
    <location>
        <begin position="1"/>
        <end position="10"/>
    </location>
</feature>
<organism evidence="2 3">
    <name type="scientific">Cynara cardunculus var. scolymus</name>
    <name type="common">Globe artichoke</name>
    <name type="synonym">Cynara scolymus</name>
    <dbReference type="NCBI Taxonomy" id="59895"/>
    <lineage>
        <taxon>Eukaryota</taxon>
        <taxon>Viridiplantae</taxon>
        <taxon>Streptophyta</taxon>
        <taxon>Embryophyta</taxon>
        <taxon>Tracheophyta</taxon>
        <taxon>Spermatophyta</taxon>
        <taxon>Magnoliopsida</taxon>
        <taxon>eudicotyledons</taxon>
        <taxon>Gunneridae</taxon>
        <taxon>Pentapetalae</taxon>
        <taxon>asterids</taxon>
        <taxon>campanulids</taxon>
        <taxon>Asterales</taxon>
        <taxon>Asteraceae</taxon>
        <taxon>Carduoideae</taxon>
        <taxon>Cardueae</taxon>
        <taxon>Carduinae</taxon>
        <taxon>Cynara</taxon>
    </lineage>
</organism>
<accession>A0A103XC33</accession>
<dbReference type="Proteomes" id="UP000243975">
    <property type="component" value="Unassembled WGS sequence"/>
</dbReference>
<proteinExistence type="predicted"/>
<name>A0A103XC33_CYNCS</name>
<feature type="compositionally biased region" description="Gly residues" evidence="1">
    <location>
        <begin position="12"/>
        <end position="22"/>
    </location>
</feature>
<evidence type="ECO:0000313" key="3">
    <source>
        <dbReference type="Proteomes" id="UP000243975"/>
    </source>
</evidence>
<dbReference type="EMBL" id="LEKV01005657">
    <property type="protein sequence ID" value="KVH87980.1"/>
    <property type="molecule type" value="Genomic_DNA"/>
</dbReference>
<feature type="region of interest" description="Disordered" evidence="1">
    <location>
        <begin position="1"/>
        <end position="25"/>
    </location>
</feature>
<evidence type="ECO:0000313" key="2">
    <source>
        <dbReference type="EMBL" id="KVH87980.1"/>
    </source>
</evidence>